<dbReference type="Proteomes" id="UP000254808">
    <property type="component" value="Chromosome"/>
</dbReference>
<dbReference type="Pfam" id="PF02826">
    <property type="entry name" value="2-Hacid_dh_C"/>
    <property type="match status" value="1"/>
</dbReference>
<proteinExistence type="inferred from homology"/>
<feature type="domain" description="ACT" evidence="10">
    <location>
        <begin position="458"/>
        <end position="530"/>
    </location>
</feature>
<dbReference type="GO" id="GO:0051287">
    <property type="term" value="F:NAD binding"/>
    <property type="evidence" value="ECO:0007669"/>
    <property type="project" value="UniProtKB-UniRule"/>
</dbReference>
<dbReference type="PANTHER" id="PTHR42938">
    <property type="entry name" value="FORMATE DEHYDROGENASE 1"/>
    <property type="match status" value="1"/>
</dbReference>
<evidence type="ECO:0000256" key="1">
    <source>
        <dbReference type="ARBA" id="ARBA00003800"/>
    </source>
</evidence>
<evidence type="ECO:0000259" key="10">
    <source>
        <dbReference type="PROSITE" id="PS51671"/>
    </source>
</evidence>
<dbReference type="InterPro" id="IPR006139">
    <property type="entry name" value="D-isomer_2_OHA_DH_cat_dom"/>
</dbReference>
<dbReference type="PROSITE" id="PS00670">
    <property type="entry name" value="D_2_HYDROXYACID_DH_2"/>
    <property type="match status" value="1"/>
</dbReference>
<dbReference type="GO" id="GO:0004617">
    <property type="term" value="F:phosphoglycerate dehydrogenase activity"/>
    <property type="evidence" value="ECO:0007669"/>
    <property type="project" value="UniProtKB-UniRule"/>
</dbReference>
<dbReference type="SUPFAM" id="SSF55021">
    <property type="entry name" value="ACT-like"/>
    <property type="match status" value="1"/>
</dbReference>
<evidence type="ECO:0000256" key="9">
    <source>
        <dbReference type="RuleBase" id="RU363003"/>
    </source>
</evidence>
<keyword evidence="12" id="KW-1185">Reference proteome</keyword>
<evidence type="ECO:0000256" key="6">
    <source>
        <dbReference type="ARBA" id="ARBA00023027"/>
    </source>
</evidence>
<evidence type="ECO:0000256" key="3">
    <source>
        <dbReference type="ARBA" id="ARBA00005854"/>
    </source>
</evidence>
<evidence type="ECO:0000256" key="8">
    <source>
        <dbReference type="ARBA" id="ARBA00048731"/>
    </source>
</evidence>
<dbReference type="EMBL" id="CP027806">
    <property type="protein sequence ID" value="AXJ00417.1"/>
    <property type="molecule type" value="Genomic_DNA"/>
</dbReference>
<comment type="catalytic activity">
    <reaction evidence="8 9">
        <text>(2R)-3-phosphoglycerate + NAD(+) = 3-phosphooxypyruvate + NADH + H(+)</text>
        <dbReference type="Rhea" id="RHEA:12641"/>
        <dbReference type="ChEBI" id="CHEBI:15378"/>
        <dbReference type="ChEBI" id="CHEBI:18110"/>
        <dbReference type="ChEBI" id="CHEBI:57540"/>
        <dbReference type="ChEBI" id="CHEBI:57945"/>
        <dbReference type="ChEBI" id="CHEBI:58272"/>
        <dbReference type="EC" id="1.1.1.95"/>
    </reaction>
</comment>
<comment type="function">
    <text evidence="1">Catalyzes the reversible oxidation of 3-phospho-D-glycerate to 3-phosphonooxypyruvate, the first step of the phosphorylated L-serine biosynthesis pathway. Also catalyzes the reversible oxidation of 2-hydroxyglutarate to 2-oxoglutarate.</text>
</comment>
<dbReference type="InterPro" id="IPR006140">
    <property type="entry name" value="D-isomer_DH_NAD-bd"/>
</dbReference>
<comment type="pathway">
    <text evidence="2 9">Amino-acid biosynthesis; L-serine biosynthesis; L-serine from 3-phospho-D-glycerate: step 1/3.</text>
</comment>
<dbReference type="InterPro" id="IPR002912">
    <property type="entry name" value="ACT_dom"/>
</dbReference>
<dbReference type="GO" id="GO:0006564">
    <property type="term" value="P:L-serine biosynthetic process"/>
    <property type="evidence" value="ECO:0007669"/>
    <property type="project" value="UniProtKB-UniRule"/>
</dbReference>
<dbReference type="RefSeq" id="WP_114983694.1">
    <property type="nucleotide sequence ID" value="NZ_CP027806.1"/>
</dbReference>
<evidence type="ECO:0000256" key="4">
    <source>
        <dbReference type="ARBA" id="ARBA00021582"/>
    </source>
</evidence>
<name>A0A345UIW5_9BACT</name>
<dbReference type="Pfam" id="PF00389">
    <property type="entry name" value="2-Hacid_dh"/>
    <property type="match status" value="1"/>
</dbReference>
<dbReference type="InterPro" id="IPR029753">
    <property type="entry name" value="D-isomer_DH_CS"/>
</dbReference>
<dbReference type="EC" id="1.1.1.95" evidence="9"/>
<dbReference type="InterPro" id="IPR006236">
    <property type="entry name" value="PGDH"/>
</dbReference>
<dbReference type="NCBIfam" id="TIGR01327">
    <property type="entry name" value="PGDH"/>
    <property type="match status" value="1"/>
</dbReference>
<gene>
    <name evidence="11" type="ORF">CYPRO_1153</name>
</gene>
<dbReference type="SUPFAM" id="SSF51735">
    <property type="entry name" value="NAD(P)-binding Rossmann-fold domains"/>
    <property type="match status" value="1"/>
</dbReference>
<evidence type="ECO:0000256" key="5">
    <source>
        <dbReference type="ARBA" id="ARBA00023002"/>
    </source>
</evidence>
<organism evidence="11 12">
    <name type="scientific">Cyclonatronum proteinivorum</name>
    <dbReference type="NCBI Taxonomy" id="1457365"/>
    <lineage>
        <taxon>Bacteria</taxon>
        <taxon>Pseudomonadati</taxon>
        <taxon>Balneolota</taxon>
        <taxon>Balneolia</taxon>
        <taxon>Balneolales</taxon>
        <taxon>Cyclonatronaceae</taxon>
        <taxon>Cyclonatronum</taxon>
    </lineage>
</organism>
<dbReference type="InterPro" id="IPR029009">
    <property type="entry name" value="ASB_dom_sf"/>
</dbReference>
<dbReference type="InterPro" id="IPR029752">
    <property type="entry name" value="D-isomer_DH_CS1"/>
</dbReference>
<dbReference type="AlphaFoldDB" id="A0A345UIW5"/>
<sequence length="530" mass="56885">MSNKPKVLLLDNIDPVSAEILAGRGINGELYAKLTPAELEAHIKDAAGIVVRSATQVDEALLAKAPKLKVVGRAGVGVDNIDIQAATRRGVLVMNTPDGNTISTAEHACGLILSLVRNIPNAVESLKAGRWDRKKYLGTEVHGKTLGVVGLGKIGSGVAQRMLAFGMHVVGFDPYMTNERARELGIKLVDMDELYASSDIITVHTPLTDKTRNLISKEQAPKLKKGVKLVNCARGGIFNEADLLDMLNDGTVSELALDVYSTEPPTDDMRALLEHPHVVCTPHLGASTEEAQEKVAVQIAHQLADALELKDFKGSINGKSIALSTNAELQPYLKLAEQLGRFCIQLAGWNVKELTIEYTGKCGTHAEVLTDAFLAGYLHQVDEAPVNLINSRYLADGKGIKIREIKESSSGTFSELMTVHIGGAEAFSRVSGAVFGDSDYRVVGINSLQIEVQLQGNLIIYKNVDKPGMLAAVSSKLAENDINIASLSLGRNPANMRAITAIAIDKPAEKTILEEMASVDGVEYLTPISL</sequence>
<dbReference type="InterPro" id="IPR045626">
    <property type="entry name" value="PGDH_ASB_dom"/>
</dbReference>
<dbReference type="Gene3D" id="3.30.70.260">
    <property type="match status" value="1"/>
</dbReference>
<evidence type="ECO:0000313" key="11">
    <source>
        <dbReference type="EMBL" id="AXJ00417.1"/>
    </source>
</evidence>
<keyword evidence="5 9" id="KW-0560">Oxidoreductase</keyword>
<keyword evidence="6 9" id="KW-0520">NAD</keyword>
<evidence type="ECO:0000256" key="7">
    <source>
        <dbReference type="ARBA" id="ARBA00048126"/>
    </source>
</evidence>
<dbReference type="Gene3D" id="3.30.1330.90">
    <property type="entry name" value="D-3-phosphoglycerate dehydrogenase, domain 3"/>
    <property type="match status" value="1"/>
</dbReference>
<dbReference type="InterPro" id="IPR036291">
    <property type="entry name" value="NAD(P)-bd_dom_sf"/>
</dbReference>
<keyword evidence="9" id="KW-0028">Amino-acid biosynthesis</keyword>
<dbReference type="Gene3D" id="3.40.50.720">
    <property type="entry name" value="NAD(P)-binding Rossmann-like Domain"/>
    <property type="match status" value="2"/>
</dbReference>
<dbReference type="KEGG" id="cprv:CYPRO_1153"/>
<keyword evidence="9" id="KW-0718">Serine biosynthesis</keyword>
<dbReference type="PROSITE" id="PS00065">
    <property type="entry name" value="D_2_HYDROXYACID_DH_1"/>
    <property type="match status" value="1"/>
</dbReference>
<dbReference type="PANTHER" id="PTHR42938:SF47">
    <property type="entry name" value="HYDROXYPYRUVATE REDUCTASE"/>
    <property type="match status" value="1"/>
</dbReference>
<comment type="catalytic activity">
    <reaction evidence="7">
        <text>(R)-2-hydroxyglutarate + NAD(+) = 2-oxoglutarate + NADH + H(+)</text>
        <dbReference type="Rhea" id="RHEA:49612"/>
        <dbReference type="ChEBI" id="CHEBI:15378"/>
        <dbReference type="ChEBI" id="CHEBI:15801"/>
        <dbReference type="ChEBI" id="CHEBI:16810"/>
        <dbReference type="ChEBI" id="CHEBI:57540"/>
        <dbReference type="ChEBI" id="CHEBI:57945"/>
        <dbReference type="EC" id="1.1.1.399"/>
    </reaction>
</comment>
<dbReference type="FunFam" id="3.40.50.720:FF:000021">
    <property type="entry name" value="D-3-phosphoglycerate dehydrogenase"/>
    <property type="match status" value="1"/>
</dbReference>
<dbReference type="OrthoDB" id="9805416at2"/>
<accession>A0A345UIW5</accession>
<evidence type="ECO:0000256" key="2">
    <source>
        <dbReference type="ARBA" id="ARBA00005216"/>
    </source>
</evidence>
<dbReference type="InterPro" id="IPR045865">
    <property type="entry name" value="ACT-like_dom_sf"/>
</dbReference>
<reference evidence="11 12" key="1">
    <citation type="submission" date="2018-03" db="EMBL/GenBank/DDBJ databases">
        <title>Phenotypic and genomic properties of Cyclonatronum proteinivorum gen. nov., sp. nov., a haloalkaliphilic bacteroidete from soda lakes possessing Na+-translocating rhodopsin.</title>
        <authorList>
            <person name="Toshchakov S.V."/>
            <person name="Korzhenkov A."/>
            <person name="Samarov N.I."/>
            <person name="Kublanov I.V."/>
            <person name="Muntyan M.S."/>
            <person name="Sorokin D.Y."/>
        </authorList>
    </citation>
    <scope>NUCLEOTIDE SEQUENCE [LARGE SCALE GENOMIC DNA]</scope>
    <source>
        <strain evidence="11 12">Omega</strain>
    </source>
</reference>
<evidence type="ECO:0000313" key="12">
    <source>
        <dbReference type="Proteomes" id="UP000254808"/>
    </source>
</evidence>
<dbReference type="Pfam" id="PF01842">
    <property type="entry name" value="ACT"/>
    <property type="match status" value="1"/>
</dbReference>
<dbReference type="UniPathway" id="UPA00135">
    <property type="reaction ID" value="UER00196"/>
</dbReference>
<dbReference type="Pfam" id="PF19304">
    <property type="entry name" value="PGDH_inter"/>
    <property type="match status" value="1"/>
</dbReference>
<dbReference type="SUPFAM" id="SSF52283">
    <property type="entry name" value="Formate/glycerate dehydrogenase catalytic domain-like"/>
    <property type="match status" value="1"/>
</dbReference>
<dbReference type="SUPFAM" id="SSF143548">
    <property type="entry name" value="Serine metabolism enzymes domain"/>
    <property type="match status" value="1"/>
</dbReference>
<dbReference type="CDD" id="cd12173">
    <property type="entry name" value="PGDH_4"/>
    <property type="match status" value="1"/>
</dbReference>
<comment type="similarity">
    <text evidence="3 9">Belongs to the D-isomer specific 2-hydroxyacid dehydrogenase family.</text>
</comment>
<protein>
    <recommendedName>
        <fullName evidence="4 9">D-3-phosphoglycerate dehydrogenase</fullName>
        <ecNumber evidence="9">1.1.1.95</ecNumber>
    </recommendedName>
</protein>
<dbReference type="PROSITE" id="PS51671">
    <property type="entry name" value="ACT"/>
    <property type="match status" value="1"/>
</dbReference>